<evidence type="ECO:0000313" key="2">
    <source>
        <dbReference type="Ensembl" id="ENSOTSP00005131546.1"/>
    </source>
</evidence>
<feature type="transmembrane region" description="Helical" evidence="1">
    <location>
        <begin position="32"/>
        <end position="53"/>
    </location>
</feature>
<sequence>MKSIDRGYCRRCGGSWLLSRGVGGRGYCLEVWVFYDSFTLTCFFHTFITYSFLRHLQTLGTLQT</sequence>
<keyword evidence="1" id="KW-1133">Transmembrane helix</keyword>
<dbReference type="Ensembl" id="ENSOTST00005120740.1">
    <property type="protein sequence ID" value="ENSOTSP00005131546.1"/>
    <property type="gene ID" value="ENSOTSG00005048738.1"/>
</dbReference>
<evidence type="ECO:0000256" key="1">
    <source>
        <dbReference type="SAM" id="Phobius"/>
    </source>
</evidence>
<organism evidence="2 3">
    <name type="scientific">Oncorhynchus tshawytscha</name>
    <name type="common">Chinook salmon</name>
    <name type="synonym">Salmo tshawytscha</name>
    <dbReference type="NCBI Taxonomy" id="74940"/>
    <lineage>
        <taxon>Eukaryota</taxon>
        <taxon>Metazoa</taxon>
        <taxon>Chordata</taxon>
        <taxon>Craniata</taxon>
        <taxon>Vertebrata</taxon>
        <taxon>Euteleostomi</taxon>
        <taxon>Actinopterygii</taxon>
        <taxon>Neopterygii</taxon>
        <taxon>Teleostei</taxon>
        <taxon>Protacanthopterygii</taxon>
        <taxon>Salmoniformes</taxon>
        <taxon>Salmonidae</taxon>
        <taxon>Salmoninae</taxon>
        <taxon>Oncorhynchus</taxon>
    </lineage>
</organism>
<dbReference type="Proteomes" id="UP000694402">
    <property type="component" value="Unassembled WGS sequence"/>
</dbReference>
<keyword evidence="1" id="KW-0472">Membrane</keyword>
<keyword evidence="3" id="KW-1185">Reference proteome</keyword>
<name>A0AAZ3QRM7_ONCTS</name>
<dbReference type="AlphaFoldDB" id="A0AAZ3QRM7"/>
<keyword evidence="1" id="KW-0812">Transmembrane</keyword>
<reference evidence="2" key="2">
    <citation type="submission" date="2025-08" db="UniProtKB">
        <authorList>
            <consortium name="Ensembl"/>
        </authorList>
    </citation>
    <scope>IDENTIFICATION</scope>
</reference>
<reference evidence="2" key="3">
    <citation type="submission" date="2025-09" db="UniProtKB">
        <authorList>
            <consortium name="Ensembl"/>
        </authorList>
    </citation>
    <scope>IDENTIFICATION</scope>
</reference>
<evidence type="ECO:0000313" key="3">
    <source>
        <dbReference type="Proteomes" id="UP000694402"/>
    </source>
</evidence>
<proteinExistence type="predicted"/>
<reference evidence="3" key="1">
    <citation type="journal article" date="2018" name="PLoS ONE">
        <title>Chinook salmon (Oncorhynchus tshawytscha) genome and transcriptome.</title>
        <authorList>
            <person name="Christensen K.A."/>
            <person name="Leong J.S."/>
            <person name="Sakhrani D."/>
            <person name="Biagi C.A."/>
            <person name="Minkley D.R."/>
            <person name="Withler R.E."/>
            <person name="Rondeau E.B."/>
            <person name="Koop B.F."/>
            <person name="Devlin R.H."/>
        </authorList>
    </citation>
    <scope>NUCLEOTIDE SEQUENCE [LARGE SCALE GENOMIC DNA]</scope>
</reference>
<protein>
    <submittedName>
        <fullName evidence="2">Uncharacterized protein</fullName>
    </submittedName>
</protein>
<accession>A0AAZ3QRM7</accession>